<dbReference type="InterPro" id="IPR052126">
    <property type="entry name" value="Spindle_Org/Thrombomodulin"/>
</dbReference>
<accession>A0A443SMW7</accession>
<dbReference type="Pfam" id="PF10517">
    <property type="entry name" value="DM13"/>
    <property type="match status" value="1"/>
</dbReference>
<organism evidence="3 4">
    <name type="scientific">Leptotrombidium deliense</name>
    <dbReference type="NCBI Taxonomy" id="299467"/>
    <lineage>
        <taxon>Eukaryota</taxon>
        <taxon>Metazoa</taxon>
        <taxon>Ecdysozoa</taxon>
        <taxon>Arthropoda</taxon>
        <taxon>Chelicerata</taxon>
        <taxon>Arachnida</taxon>
        <taxon>Acari</taxon>
        <taxon>Acariformes</taxon>
        <taxon>Trombidiformes</taxon>
        <taxon>Prostigmata</taxon>
        <taxon>Anystina</taxon>
        <taxon>Parasitengona</taxon>
        <taxon>Trombiculoidea</taxon>
        <taxon>Trombiculidae</taxon>
        <taxon>Leptotrombidium</taxon>
    </lineage>
</organism>
<keyword evidence="1" id="KW-0677">Repeat</keyword>
<feature type="non-terminal residue" evidence="3">
    <location>
        <position position="166"/>
    </location>
</feature>
<gene>
    <name evidence="3" type="ORF">B4U80_01797</name>
</gene>
<protein>
    <submittedName>
        <fullName evidence="3">Protein Skeletor: isoforms D/E-like protein</fullName>
    </submittedName>
</protein>
<dbReference type="Proteomes" id="UP000288716">
    <property type="component" value="Unassembled WGS sequence"/>
</dbReference>
<feature type="domain" description="DM13" evidence="2">
    <location>
        <begin position="56"/>
        <end position="163"/>
    </location>
</feature>
<dbReference type="STRING" id="299467.A0A443SMW7"/>
<dbReference type="OrthoDB" id="6485817at2759"/>
<dbReference type="VEuPathDB" id="VectorBase:LDEU003175"/>
<evidence type="ECO:0000313" key="4">
    <source>
        <dbReference type="Proteomes" id="UP000288716"/>
    </source>
</evidence>
<dbReference type="PROSITE" id="PS51549">
    <property type="entry name" value="DM13"/>
    <property type="match status" value="1"/>
</dbReference>
<keyword evidence="4" id="KW-1185">Reference proteome</keyword>
<dbReference type="PANTHER" id="PTHR24036">
    <property type="entry name" value="SKELETOR-RELATED"/>
    <property type="match status" value="1"/>
</dbReference>
<evidence type="ECO:0000256" key="1">
    <source>
        <dbReference type="ARBA" id="ARBA00022737"/>
    </source>
</evidence>
<comment type="caution">
    <text evidence="3">The sequence shown here is derived from an EMBL/GenBank/DDBJ whole genome shotgun (WGS) entry which is preliminary data.</text>
</comment>
<evidence type="ECO:0000259" key="2">
    <source>
        <dbReference type="PROSITE" id="PS51549"/>
    </source>
</evidence>
<evidence type="ECO:0000313" key="3">
    <source>
        <dbReference type="EMBL" id="RWS28866.1"/>
    </source>
</evidence>
<dbReference type="InterPro" id="IPR019545">
    <property type="entry name" value="DM13_domain"/>
</dbReference>
<dbReference type="AlphaFoldDB" id="A0A443SMW7"/>
<name>A0A443SMW7_9ACAR</name>
<reference evidence="3 4" key="1">
    <citation type="journal article" date="2018" name="Gigascience">
        <title>Genomes of trombidid mites reveal novel predicted allergens and laterally-transferred genes associated with secondary metabolism.</title>
        <authorList>
            <person name="Dong X."/>
            <person name="Chaisiri K."/>
            <person name="Xia D."/>
            <person name="Armstrong S.D."/>
            <person name="Fang Y."/>
            <person name="Donnelly M.J."/>
            <person name="Kadowaki T."/>
            <person name="McGarry J.W."/>
            <person name="Darby A.C."/>
            <person name="Makepeace B.L."/>
        </authorList>
    </citation>
    <scope>NUCLEOTIDE SEQUENCE [LARGE SCALE GENOMIC DNA]</scope>
    <source>
        <strain evidence="3">UoL-UT</strain>
    </source>
</reference>
<proteinExistence type="predicted"/>
<dbReference type="PANTHER" id="PTHR24036:SF5">
    <property type="entry name" value="THROMBOMODULIN"/>
    <property type="match status" value="1"/>
</dbReference>
<dbReference type="SMART" id="SM00686">
    <property type="entry name" value="DM13"/>
    <property type="match status" value="1"/>
</dbReference>
<sequence>MNSLHLENVIEKTFTTLTYPRFILHYFLLCESFSYFNSLQSQMNANGQQPPKPYFGTPLGKLKTNAHGVTGDVFIVDESTIFIKNFNYDGLGPDAYFWSGYTPKPEQNGFIIPDEKGSTKPLSAYKNKNVVLRLPEGNTVRDIKWIAVWCRKAVVNFGDVSIPKNV</sequence>
<dbReference type="EMBL" id="NCKV01001174">
    <property type="protein sequence ID" value="RWS28866.1"/>
    <property type="molecule type" value="Genomic_DNA"/>
</dbReference>